<proteinExistence type="predicted"/>
<sequence>MLHQLILIIHLLAATIWVGGHLILLLRYVPKAIKTKSLEELSAFRKNFEPVGMPSLFILIVTGIIMAYNYNVTIEKWFLFENAIEKIVSIKLILLFVSLTLAFITIKFVLPSIDKLSPFLLYFIIFLVTTIAVMMLILGSLVRVGGL</sequence>
<evidence type="ECO:0000313" key="3">
    <source>
        <dbReference type="Proteomes" id="UP000237056"/>
    </source>
</evidence>
<feature type="transmembrane region" description="Helical" evidence="1">
    <location>
        <begin position="119"/>
        <end position="142"/>
    </location>
</feature>
<feature type="transmembrane region" description="Helical" evidence="1">
    <location>
        <begin position="90"/>
        <end position="110"/>
    </location>
</feature>
<evidence type="ECO:0000256" key="1">
    <source>
        <dbReference type="SAM" id="Phobius"/>
    </source>
</evidence>
<name>A0A2S4NBM9_9FLAO</name>
<evidence type="ECO:0008006" key="4">
    <source>
        <dbReference type="Google" id="ProtNLM"/>
    </source>
</evidence>
<organism evidence="2 3">
    <name type="scientific">Flavobacterium croceum DSM 17960</name>
    <dbReference type="NCBI Taxonomy" id="1121886"/>
    <lineage>
        <taxon>Bacteria</taxon>
        <taxon>Pseudomonadati</taxon>
        <taxon>Bacteroidota</taxon>
        <taxon>Flavobacteriia</taxon>
        <taxon>Flavobacteriales</taxon>
        <taxon>Flavobacteriaceae</taxon>
        <taxon>Flavobacterium</taxon>
    </lineage>
</organism>
<evidence type="ECO:0000313" key="2">
    <source>
        <dbReference type="EMBL" id="POS03114.1"/>
    </source>
</evidence>
<keyword evidence="1" id="KW-1133">Transmembrane helix</keyword>
<feature type="transmembrane region" description="Helical" evidence="1">
    <location>
        <begin position="6"/>
        <end position="29"/>
    </location>
</feature>
<reference evidence="2 3" key="1">
    <citation type="submission" date="2018-01" db="EMBL/GenBank/DDBJ databases">
        <title>Genomic Encyclopedia of Type Strains, Phase I: the one thousand microbial genomes (KMG-I) project.</title>
        <authorList>
            <person name="Goeker M."/>
        </authorList>
    </citation>
    <scope>NUCLEOTIDE SEQUENCE [LARGE SCALE GENOMIC DNA]</scope>
    <source>
        <strain evidence="2 3">DSM 17960</strain>
    </source>
</reference>
<dbReference type="OrthoDB" id="1162754at2"/>
<accession>A0A2S4NBM9</accession>
<dbReference type="RefSeq" id="WP_103724856.1">
    <property type="nucleotide sequence ID" value="NZ_PQNY01000001.1"/>
</dbReference>
<keyword evidence="1" id="KW-0812">Transmembrane</keyword>
<protein>
    <recommendedName>
        <fullName evidence="4">Copper resistance protein D</fullName>
    </recommendedName>
</protein>
<gene>
    <name evidence="2" type="ORF">Q361_101221</name>
</gene>
<comment type="caution">
    <text evidence="2">The sequence shown here is derived from an EMBL/GenBank/DDBJ whole genome shotgun (WGS) entry which is preliminary data.</text>
</comment>
<feature type="transmembrane region" description="Helical" evidence="1">
    <location>
        <begin position="50"/>
        <end position="70"/>
    </location>
</feature>
<keyword evidence="3" id="KW-1185">Reference proteome</keyword>
<dbReference type="EMBL" id="PQNY01000001">
    <property type="protein sequence ID" value="POS03114.1"/>
    <property type="molecule type" value="Genomic_DNA"/>
</dbReference>
<dbReference type="AlphaFoldDB" id="A0A2S4NBM9"/>
<keyword evidence="1" id="KW-0472">Membrane</keyword>
<dbReference type="Proteomes" id="UP000237056">
    <property type="component" value="Unassembled WGS sequence"/>
</dbReference>